<reference evidence="9 10" key="1">
    <citation type="submission" date="2017-07" db="EMBL/GenBank/DDBJ databases">
        <title>Genome sequencing and assembly of Paenibacillus rigui.</title>
        <authorList>
            <person name="Mayilraj S."/>
        </authorList>
    </citation>
    <scope>NUCLEOTIDE SEQUENCE [LARGE SCALE GENOMIC DNA]</scope>
    <source>
        <strain evidence="9 10">JCM 16352</strain>
    </source>
</reference>
<evidence type="ECO:0000259" key="8">
    <source>
        <dbReference type="Pfam" id="PF11967"/>
    </source>
</evidence>
<evidence type="ECO:0000313" key="9">
    <source>
        <dbReference type="EMBL" id="OXM86099.1"/>
    </source>
</evidence>
<proteinExistence type="inferred from homology"/>
<evidence type="ECO:0000256" key="2">
    <source>
        <dbReference type="ARBA" id="ARBA00021310"/>
    </source>
</evidence>
<evidence type="ECO:0000256" key="6">
    <source>
        <dbReference type="ARBA" id="ARBA00033409"/>
    </source>
</evidence>
<dbReference type="OrthoDB" id="9797083at2"/>
<evidence type="ECO:0000256" key="5">
    <source>
        <dbReference type="ARBA" id="ARBA00023204"/>
    </source>
</evidence>
<dbReference type="Pfam" id="PF02565">
    <property type="entry name" value="RecO_C"/>
    <property type="match status" value="1"/>
</dbReference>
<dbReference type="HAMAP" id="MF_00201">
    <property type="entry name" value="RecO"/>
    <property type="match status" value="1"/>
</dbReference>
<comment type="similarity">
    <text evidence="1 7">Belongs to the RecO family.</text>
</comment>
<dbReference type="SUPFAM" id="SSF57863">
    <property type="entry name" value="ArfGap/RecO-like zinc finger"/>
    <property type="match status" value="1"/>
</dbReference>
<keyword evidence="4 7" id="KW-0233">DNA recombination</keyword>
<dbReference type="PANTHER" id="PTHR33991">
    <property type="entry name" value="DNA REPAIR PROTEIN RECO"/>
    <property type="match status" value="1"/>
</dbReference>
<dbReference type="AlphaFoldDB" id="A0A229UT83"/>
<dbReference type="Gene3D" id="1.20.1440.120">
    <property type="entry name" value="Recombination protein O, C-terminal domain"/>
    <property type="match status" value="1"/>
</dbReference>
<dbReference type="NCBIfam" id="TIGR00613">
    <property type="entry name" value="reco"/>
    <property type="match status" value="1"/>
</dbReference>
<dbReference type="InterPro" id="IPR003717">
    <property type="entry name" value="RecO"/>
</dbReference>
<feature type="domain" description="DNA replication/recombination mediator RecO N-terminal" evidence="8">
    <location>
        <begin position="1"/>
        <end position="77"/>
    </location>
</feature>
<evidence type="ECO:0000256" key="7">
    <source>
        <dbReference type="HAMAP-Rule" id="MF_00201"/>
    </source>
</evidence>
<dbReference type="GO" id="GO:0043590">
    <property type="term" value="C:bacterial nucleoid"/>
    <property type="evidence" value="ECO:0007669"/>
    <property type="project" value="TreeGrafter"/>
</dbReference>
<accession>A0A229UT83</accession>
<keyword evidence="5 7" id="KW-0234">DNA repair</keyword>
<dbReference type="Gene3D" id="2.40.50.140">
    <property type="entry name" value="Nucleic acid-binding proteins"/>
    <property type="match status" value="1"/>
</dbReference>
<dbReference type="InterPro" id="IPR037278">
    <property type="entry name" value="ARFGAP/RecO"/>
</dbReference>
<dbReference type="EMBL" id="NMQW01000017">
    <property type="protein sequence ID" value="OXM86099.1"/>
    <property type="molecule type" value="Genomic_DNA"/>
</dbReference>
<dbReference type="InterPro" id="IPR022572">
    <property type="entry name" value="DNA_rep/recomb_RecO_N"/>
</dbReference>
<name>A0A229UT83_9BACL</name>
<dbReference type="InterPro" id="IPR012340">
    <property type="entry name" value="NA-bd_OB-fold"/>
</dbReference>
<dbReference type="PANTHER" id="PTHR33991:SF1">
    <property type="entry name" value="DNA REPAIR PROTEIN RECO"/>
    <property type="match status" value="1"/>
</dbReference>
<evidence type="ECO:0000256" key="3">
    <source>
        <dbReference type="ARBA" id="ARBA00022763"/>
    </source>
</evidence>
<dbReference type="GO" id="GO:0006302">
    <property type="term" value="P:double-strand break repair"/>
    <property type="evidence" value="ECO:0007669"/>
    <property type="project" value="TreeGrafter"/>
</dbReference>
<protein>
    <recommendedName>
        <fullName evidence="2 7">DNA repair protein RecO</fullName>
    </recommendedName>
    <alternativeName>
        <fullName evidence="6 7">Recombination protein O</fullName>
    </alternativeName>
</protein>
<dbReference type="InterPro" id="IPR042242">
    <property type="entry name" value="RecO_C"/>
</dbReference>
<comment type="caution">
    <text evidence="9">The sequence shown here is derived from an EMBL/GenBank/DDBJ whole genome shotgun (WGS) entry which is preliminary data.</text>
</comment>
<keyword evidence="10" id="KW-1185">Reference proteome</keyword>
<dbReference type="GO" id="GO:0006310">
    <property type="term" value="P:DNA recombination"/>
    <property type="evidence" value="ECO:0007669"/>
    <property type="project" value="UniProtKB-UniRule"/>
</dbReference>
<keyword evidence="3 7" id="KW-0227">DNA damage</keyword>
<dbReference type="SUPFAM" id="SSF50249">
    <property type="entry name" value="Nucleic acid-binding proteins"/>
    <property type="match status" value="1"/>
</dbReference>
<evidence type="ECO:0000313" key="10">
    <source>
        <dbReference type="Proteomes" id="UP000215509"/>
    </source>
</evidence>
<evidence type="ECO:0000256" key="1">
    <source>
        <dbReference type="ARBA" id="ARBA00007452"/>
    </source>
</evidence>
<gene>
    <name evidence="7" type="primary">recO</name>
    <name evidence="9" type="ORF">CF651_12845</name>
</gene>
<dbReference type="RefSeq" id="WP_094015249.1">
    <property type="nucleotide sequence ID" value="NZ_NMQW01000017.1"/>
</dbReference>
<organism evidence="9 10">
    <name type="scientific">Paenibacillus rigui</name>
    <dbReference type="NCBI Taxonomy" id="554312"/>
    <lineage>
        <taxon>Bacteria</taxon>
        <taxon>Bacillati</taxon>
        <taxon>Bacillota</taxon>
        <taxon>Bacilli</taxon>
        <taxon>Bacillales</taxon>
        <taxon>Paenibacillaceae</taxon>
        <taxon>Paenibacillus</taxon>
    </lineage>
</organism>
<dbReference type="Proteomes" id="UP000215509">
    <property type="component" value="Unassembled WGS sequence"/>
</dbReference>
<sequence length="248" mass="28060">MQYRVQGIVIRSMDYGEGNKIITLFSRELGKVAVIVRGAKKVKSRYASVAQLFTCGDYLFFKSGQLGTLNHAEIVESHHIIRGDLHKAAYASYMAELTDRVLGDQEANAFLFEQLKAALTALDEDKDMHIVTFIYEMKIWMQAGYQPELDACVSCSRDQADMYFSALVGGLLCENCRPRDPQAVPLAPGTLKLLRILAKMDIRRLGQIDVKPATKESLKQLIRSYYDTHIGVQLKSRHFLEQMEKYGV</sequence>
<evidence type="ECO:0000256" key="4">
    <source>
        <dbReference type="ARBA" id="ARBA00023172"/>
    </source>
</evidence>
<comment type="function">
    <text evidence="7">Involved in DNA repair and RecF pathway recombination.</text>
</comment>
<dbReference type="Pfam" id="PF11967">
    <property type="entry name" value="RecO_N"/>
    <property type="match status" value="1"/>
</dbReference>